<protein>
    <recommendedName>
        <fullName evidence="3">Restriction endonuclease</fullName>
    </recommendedName>
</protein>
<dbReference type="RefSeq" id="WP_283400830.1">
    <property type="nucleotide sequence ID" value="NZ_FXUB01000004.1"/>
</dbReference>
<evidence type="ECO:0000313" key="2">
    <source>
        <dbReference type="Proteomes" id="UP001157911"/>
    </source>
</evidence>
<comment type="caution">
    <text evidence="1">The sequence shown here is derived from an EMBL/GenBank/DDBJ whole genome shotgun (WGS) entry which is preliminary data.</text>
</comment>
<evidence type="ECO:0000313" key="1">
    <source>
        <dbReference type="EMBL" id="SMP15273.1"/>
    </source>
</evidence>
<dbReference type="EMBL" id="FXUB01000004">
    <property type="protein sequence ID" value="SMP15273.1"/>
    <property type="molecule type" value="Genomic_DNA"/>
</dbReference>
<gene>
    <name evidence="1" type="ORF">SAMN06265339_1376</name>
</gene>
<sequence>MKNSLCEKLEKFKRELYSISGSSLFKNIDYEDCKRICEKAGHDDFIGSALLELEKVIDSMKLDYDETHNNFHKKYWELFTYHFLKYEKRICIDRIKETSSKTPDFQVTFNDKRFSLEVKTLNRVYPNLRYKEEQEEFLETKVKLEEKLREEKIASAVNIIQPYKGRDENYNDSSVALVIETLISKIEHNLKLGQHPSSFDRRILWVVLEQLPLFNEGKKVSVPVYPDFSYSCACISGELWYTCFGERGDLIFKPPEFEDRSNIDRRLEKDGIMKTHKEIDGVVFLIVQLDGKKETVAFHRYDDSLLKEFFYTFADYTNNDINENDYYYKLFPKKKKR</sequence>
<name>A0ABY1NQR1_9BACT</name>
<organism evidence="1 2">
    <name type="scientific">Desulfurobacterium pacificum</name>
    <dbReference type="NCBI Taxonomy" id="240166"/>
    <lineage>
        <taxon>Bacteria</taxon>
        <taxon>Pseudomonadati</taxon>
        <taxon>Aquificota</taxon>
        <taxon>Aquificia</taxon>
        <taxon>Desulfurobacteriales</taxon>
        <taxon>Desulfurobacteriaceae</taxon>
        <taxon>Desulfurobacterium</taxon>
    </lineage>
</organism>
<proteinExistence type="predicted"/>
<dbReference type="Proteomes" id="UP001157911">
    <property type="component" value="Unassembled WGS sequence"/>
</dbReference>
<accession>A0ABY1NQR1</accession>
<keyword evidence="2" id="KW-1185">Reference proteome</keyword>
<reference evidence="1 2" key="1">
    <citation type="submission" date="2017-05" db="EMBL/GenBank/DDBJ databases">
        <authorList>
            <person name="Varghese N."/>
            <person name="Submissions S."/>
        </authorList>
    </citation>
    <scope>NUCLEOTIDE SEQUENCE [LARGE SCALE GENOMIC DNA]</scope>
    <source>
        <strain evidence="1 2">DSM 15522</strain>
    </source>
</reference>
<evidence type="ECO:0008006" key="3">
    <source>
        <dbReference type="Google" id="ProtNLM"/>
    </source>
</evidence>